<dbReference type="EMBL" id="JACHCC010000005">
    <property type="protein sequence ID" value="MBB6499848.1"/>
    <property type="molecule type" value="Genomic_DNA"/>
</dbReference>
<feature type="coiled-coil region" evidence="1">
    <location>
        <begin position="254"/>
        <end position="281"/>
    </location>
</feature>
<evidence type="ECO:0008006" key="5">
    <source>
        <dbReference type="Google" id="ProtNLM"/>
    </source>
</evidence>
<accession>A0A7X0MJU9</accession>
<feature type="chain" id="PRO_5030742560" description="Peptidase S74 domain-containing protein" evidence="2">
    <location>
        <begin position="20"/>
        <end position="282"/>
    </location>
</feature>
<organism evidence="3 4">
    <name type="scientific">Pedobacter cryoconitis</name>
    <dbReference type="NCBI Taxonomy" id="188932"/>
    <lineage>
        <taxon>Bacteria</taxon>
        <taxon>Pseudomonadati</taxon>
        <taxon>Bacteroidota</taxon>
        <taxon>Sphingobacteriia</taxon>
        <taxon>Sphingobacteriales</taxon>
        <taxon>Sphingobacteriaceae</taxon>
        <taxon>Pedobacter</taxon>
    </lineage>
</organism>
<comment type="caution">
    <text evidence="3">The sequence shown here is derived from an EMBL/GenBank/DDBJ whole genome shotgun (WGS) entry which is preliminary data.</text>
</comment>
<reference evidence="3 4" key="1">
    <citation type="submission" date="2020-08" db="EMBL/GenBank/DDBJ databases">
        <title>Genomic Encyclopedia of Type Strains, Phase IV (KMG-V): Genome sequencing to study the core and pangenomes of soil and plant-associated prokaryotes.</title>
        <authorList>
            <person name="Whitman W."/>
        </authorList>
    </citation>
    <scope>NUCLEOTIDE SEQUENCE [LARGE SCALE GENOMIC DNA]</scope>
    <source>
        <strain evidence="3 4">M2T3</strain>
    </source>
</reference>
<evidence type="ECO:0000256" key="2">
    <source>
        <dbReference type="SAM" id="SignalP"/>
    </source>
</evidence>
<feature type="signal peptide" evidence="2">
    <location>
        <begin position="1"/>
        <end position="19"/>
    </location>
</feature>
<gene>
    <name evidence="3" type="ORF">HDF25_001992</name>
</gene>
<dbReference type="RefSeq" id="WP_184624577.1">
    <property type="nucleotide sequence ID" value="NZ_JACHCC010000005.1"/>
</dbReference>
<keyword evidence="1" id="KW-0175">Coiled coil</keyword>
<evidence type="ECO:0000313" key="3">
    <source>
        <dbReference type="EMBL" id="MBB6499848.1"/>
    </source>
</evidence>
<dbReference type="AlphaFoldDB" id="A0A7X0MJU9"/>
<proteinExistence type="predicted"/>
<keyword evidence="2" id="KW-0732">Signal</keyword>
<name>A0A7X0MJU9_9SPHI</name>
<sequence length="282" mass="30898">MKKILLTILCTGLFFVSRAQETLQSVTDRGAATTKTISFTSGIEAVKLIGNSYIYFSNSTNNVRNGYIQHAGTEIAFQNSTGGFGFSGTGNSWITGGNVGIGTTKPQVKLDLGTFEGCTLRFQKATATGSSFLRFYDEGGIPKGYVGVFGKNSDLYIDPADANLLVTSGNVGIGTGFPTEKLSVKGKIRAQEIKVEGNNWPDYVFENDYKNVSLSEIEKFIKINKHLPEMPSVAQVKEDGISLGEMNAKLLKKVEELTLHMIQQEKDMLKLKNDIKILKKKR</sequence>
<evidence type="ECO:0000256" key="1">
    <source>
        <dbReference type="SAM" id="Coils"/>
    </source>
</evidence>
<dbReference type="Proteomes" id="UP000521017">
    <property type="component" value="Unassembled WGS sequence"/>
</dbReference>
<protein>
    <recommendedName>
        <fullName evidence="5">Peptidase S74 domain-containing protein</fullName>
    </recommendedName>
</protein>
<evidence type="ECO:0000313" key="4">
    <source>
        <dbReference type="Proteomes" id="UP000521017"/>
    </source>
</evidence>